<evidence type="ECO:0000313" key="2">
    <source>
        <dbReference type="Proteomes" id="UP001524318"/>
    </source>
</evidence>
<comment type="caution">
    <text evidence="1">The sequence shown here is derived from an EMBL/GenBank/DDBJ whole genome shotgun (WGS) entry which is preliminary data.</text>
</comment>
<reference evidence="1 2" key="1">
    <citation type="submission" date="2022-06" db="EMBL/GenBank/DDBJ databases">
        <title>Pseudarthrobacter sp. strain RMG13 Genome sequencing and assembly.</title>
        <authorList>
            <person name="Kim I."/>
        </authorList>
    </citation>
    <scope>NUCLEOTIDE SEQUENCE [LARGE SCALE GENOMIC DNA]</scope>
    <source>
        <strain evidence="1 2">RMG13</strain>
    </source>
</reference>
<evidence type="ECO:0000313" key="1">
    <source>
        <dbReference type="EMBL" id="MCP8999575.1"/>
    </source>
</evidence>
<organism evidence="1 2">
    <name type="scientific">Pseudarthrobacter humi</name>
    <dbReference type="NCBI Taxonomy" id="2952523"/>
    <lineage>
        <taxon>Bacteria</taxon>
        <taxon>Bacillati</taxon>
        <taxon>Actinomycetota</taxon>
        <taxon>Actinomycetes</taxon>
        <taxon>Micrococcales</taxon>
        <taxon>Micrococcaceae</taxon>
        <taxon>Pseudarthrobacter</taxon>
    </lineage>
</organism>
<sequence length="122" mass="13774">MFEDDEWLELVTELITATRAHNLKWMEQDDRVIALLGDSSYEIGSIDDDGRIPYFLGVRIREDGVVTEIARLESEPVVEDRPWTAGEKLPELRNLAFRSAKGAPEIFGKLLADLKGTAEPPF</sequence>
<accession>A0ABT1LMB9</accession>
<keyword evidence="2" id="KW-1185">Reference proteome</keyword>
<dbReference type="RefSeq" id="WP_254748981.1">
    <property type="nucleotide sequence ID" value="NZ_JANCLV010000004.1"/>
</dbReference>
<dbReference type="EMBL" id="JANCLV010000004">
    <property type="protein sequence ID" value="MCP8999575.1"/>
    <property type="molecule type" value="Genomic_DNA"/>
</dbReference>
<dbReference type="Proteomes" id="UP001524318">
    <property type="component" value="Unassembled WGS sequence"/>
</dbReference>
<proteinExistence type="predicted"/>
<name>A0ABT1LMB9_9MICC</name>
<gene>
    <name evidence="1" type="ORF">NFC73_07490</name>
</gene>
<protein>
    <submittedName>
        <fullName evidence="1">Uncharacterized protein</fullName>
    </submittedName>
</protein>